<dbReference type="AlphaFoldDB" id="A0A160PDF1"/>
<proteinExistence type="predicted"/>
<organism evidence="1 2">
    <name type="scientific">Methylorubrum populi</name>
    <dbReference type="NCBI Taxonomy" id="223967"/>
    <lineage>
        <taxon>Bacteria</taxon>
        <taxon>Pseudomonadati</taxon>
        <taxon>Pseudomonadota</taxon>
        <taxon>Alphaproteobacteria</taxon>
        <taxon>Hyphomicrobiales</taxon>
        <taxon>Methylobacteriaceae</taxon>
        <taxon>Methylorubrum</taxon>
    </lineage>
</organism>
<dbReference type="EMBL" id="AP014809">
    <property type="protein sequence ID" value="BAU91077.1"/>
    <property type="molecule type" value="Genomic_DNA"/>
</dbReference>
<evidence type="ECO:0000313" key="1">
    <source>
        <dbReference type="EMBL" id="BAU91077.1"/>
    </source>
</evidence>
<gene>
    <name evidence="1" type="ORF">MPPM_2472</name>
</gene>
<name>A0A160PDF1_9HYPH</name>
<reference evidence="1 2" key="1">
    <citation type="journal article" date="2016" name="Genome Announc.">
        <title>Complete Genome Sequence of Methylobacterium populi P-1M, Isolated from Pink-Pigmented Household Biofilm.</title>
        <authorList>
            <person name="Morohoshi T."/>
            <person name="Ikeda T."/>
        </authorList>
    </citation>
    <scope>NUCLEOTIDE SEQUENCE [LARGE SCALE GENOMIC DNA]</scope>
    <source>
        <strain evidence="1 2">P-1M</strain>
    </source>
</reference>
<dbReference type="Proteomes" id="UP000218288">
    <property type="component" value="Chromosome"/>
</dbReference>
<accession>A0A160PDF1</accession>
<sequence>MFGFSIFAPEVLAQALPAHAKPEHLAREGLTPLGDVKLVYEGPLQTPHGRSPTVPTVWRLISDDTAYFVTAVPLKESR</sequence>
<evidence type="ECO:0000313" key="2">
    <source>
        <dbReference type="Proteomes" id="UP000218288"/>
    </source>
</evidence>
<protein>
    <submittedName>
        <fullName evidence="1">Uncharacterized protein</fullName>
    </submittedName>
</protein>